<accession>A0A645ENA7</accession>
<organism evidence="3">
    <name type="scientific">bioreactor metagenome</name>
    <dbReference type="NCBI Taxonomy" id="1076179"/>
    <lineage>
        <taxon>unclassified sequences</taxon>
        <taxon>metagenomes</taxon>
        <taxon>ecological metagenomes</taxon>
    </lineage>
</organism>
<dbReference type="InterPro" id="IPR005543">
    <property type="entry name" value="PASTA_dom"/>
</dbReference>
<dbReference type="AlphaFoldDB" id="A0A645ENA7"/>
<evidence type="ECO:0000313" key="3">
    <source>
        <dbReference type="EMBL" id="MPN02752.1"/>
    </source>
</evidence>
<feature type="domain" description="PASTA" evidence="2">
    <location>
        <begin position="205"/>
        <end position="269"/>
    </location>
</feature>
<protein>
    <recommendedName>
        <fullName evidence="2">PASTA domain-containing protein</fullName>
    </recommendedName>
</protein>
<feature type="domain" description="PASTA" evidence="2">
    <location>
        <begin position="1"/>
        <end position="58"/>
    </location>
</feature>
<comment type="caution">
    <text evidence="3">The sequence shown here is derived from an EMBL/GenBank/DDBJ whole genome shotgun (WGS) entry which is preliminary data.</text>
</comment>
<feature type="domain" description="PASTA" evidence="2">
    <location>
        <begin position="59"/>
        <end position="131"/>
    </location>
</feature>
<dbReference type="Pfam" id="PF03793">
    <property type="entry name" value="PASTA"/>
    <property type="match status" value="3"/>
</dbReference>
<dbReference type="CDD" id="cd06577">
    <property type="entry name" value="PASTA_pknB"/>
    <property type="match status" value="3"/>
</dbReference>
<feature type="compositionally biased region" description="Low complexity" evidence="1">
    <location>
        <begin position="268"/>
        <end position="286"/>
    </location>
</feature>
<proteinExistence type="predicted"/>
<sequence length="286" mass="29305">MTGFLEEAAVEQLSAAQLTPKVEHVSGSAEGKGTVISQDPAGGQTVLVGSTVTITVNDGPPVSPIPAGIVGKLQDEAITLLKQAGFTNVEPLAAPSNLDTVGAKKGQVVAVSPTEGQSIPIDQKVTLYVASGRSELPGTIIGMQDTEARELLRQAGYTNVSSDYLAPGDPDEPVTFVRGQVVYSDPATGTAVDSSTRIALWLASGESVMPNLIGLSHEAAEEKLTALGFTNVTFGPADDDHDDWVVTAQSVPADTARGRSDPIAITLGGATPTSSKPTSSGTSPSR</sequence>
<evidence type="ECO:0000259" key="2">
    <source>
        <dbReference type="PROSITE" id="PS51178"/>
    </source>
</evidence>
<dbReference type="SMART" id="SM00740">
    <property type="entry name" value="PASTA"/>
    <property type="match status" value="3"/>
</dbReference>
<dbReference type="PROSITE" id="PS51178">
    <property type="entry name" value="PASTA"/>
    <property type="match status" value="3"/>
</dbReference>
<feature type="region of interest" description="Disordered" evidence="1">
    <location>
        <begin position="253"/>
        <end position="286"/>
    </location>
</feature>
<gene>
    <name evidence="3" type="ORF">SDC9_149968</name>
</gene>
<name>A0A645ENA7_9ZZZZ</name>
<dbReference type="Gene3D" id="3.30.10.20">
    <property type="match status" value="4"/>
</dbReference>
<dbReference type="EMBL" id="VSSQ01048703">
    <property type="protein sequence ID" value="MPN02752.1"/>
    <property type="molecule type" value="Genomic_DNA"/>
</dbReference>
<evidence type="ECO:0000256" key="1">
    <source>
        <dbReference type="SAM" id="MobiDB-lite"/>
    </source>
</evidence>
<reference evidence="3" key="1">
    <citation type="submission" date="2019-08" db="EMBL/GenBank/DDBJ databases">
        <authorList>
            <person name="Kucharzyk K."/>
            <person name="Murdoch R.W."/>
            <person name="Higgins S."/>
            <person name="Loffler F."/>
        </authorList>
    </citation>
    <scope>NUCLEOTIDE SEQUENCE</scope>
</reference>